<dbReference type="Pfam" id="PF00041">
    <property type="entry name" value="fn3"/>
    <property type="match status" value="1"/>
</dbReference>
<evidence type="ECO:0000259" key="2">
    <source>
        <dbReference type="PROSITE" id="PS50835"/>
    </source>
</evidence>
<sequence length="423" mass="44253">MGLALVLLGSFPPLAHAATGTGSVSVAWDRNTETNVTGYKVYWGRTSRIYDQVLDAGTNPQAALPNLTSGLPYYCAVTAYNAEGQESAYSTEISVMYGTPTGGSDPSGRLVMLEAENGQLGAPMAIFTGTSESWVDSSYYSVLGWSQMSFAAPVAGNYQVWCRVKGPTEAKDSFFVSTDGGTEDVFHIYGTPTPTETRTSNWVWKRIHVTDAGPRTYAFDQASHTIKFRVREPGALLDRIVISSDPAFVPSDALPRSGDAVAVTGISSNLTVAPGSTATLAVTAAATGPVTYQWFKGSTAIANSNSPQLALTGVTTASSGSYSVRLTAGTATATSSAVVLSVSESAALPKFAVTRVSMNADRSVAFTMTGGIGSDIDVEASSDMVHWEPIGTRTNDSGVISIADPAAAAGATKRFYRLTGDFP</sequence>
<evidence type="ECO:0000313" key="4">
    <source>
        <dbReference type="EMBL" id="MEK7954414.1"/>
    </source>
</evidence>
<dbReference type="RefSeq" id="WP_341408198.1">
    <property type="nucleotide sequence ID" value="NZ_JBBUKT010000019.1"/>
</dbReference>
<dbReference type="SUPFAM" id="SSF49265">
    <property type="entry name" value="Fibronectin type III"/>
    <property type="match status" value="1"/>
</dbReference>
<dbReference type="InterPro" id="IPR036179">
    <property type="entry name" value="Ig-like_dom_sf"/>
</dbReference>
<dbReference type="InterPro" id="IPR036116">
    <property type="entry name" value="FN3_sf"/>
</dbReference>
<evidence type="ECO:0000259" key="3">
    <source>
        <dbReference type="PROSITE" id="PS50853"/>
    </source>
</evidence>
<dbReference type="CDD" id="cd00063">
    <property type="entry name" value="FN3"/>
    <property type="match status" value="1"/>
</dbReference>
<dbReference type="InterPro" id="IPR013783">
    <property type="entry name" value="Ig-like_fold"/>
</dbReference>
<keyword evidence="1" id="KW-0732">Signal</keyword>
<organism evidence="4 5">
    <name type="scientific">Luteolibacter soli</name>
    <dbReference type="NCBI Taxonomy" id="3135280"/>
    <lineage>
        <taxon>Bacteria</taxon>
        <taxon>Pseudomonadati</taxon>
        <taxon>Verrucomicrobiota</taxon>
        <taxon>Verrucomicrobiia</taxon>
        <taxon>Verrucomicrobiales</taxon>
        <taxon>Verrucomicrobiaceae</taxon>
        <taxon>Luteolibacter</taxon>
    </lineage>
</organism>
<dbReference type="Proteomes" id="UP001371305">
    <property type="component" value="Unassembled WGS sequence"/>
</dbReference>
<dbReference type="InterPro" id="IPR007110">
    <property type="entry name" value="Ig-like_dom"/>
</dbReference>
<accession>A0ABU9B2Z6</accession>
<protein>
    <submittedName>
        <fullName evidence="4">Fibronectin type III domain-containing protein</fullName>
    </submittedName>
</protein>
<comment type="caution">
    <text evidence="4">The sequence shown here is derived from an EMBL/GenBank/DDBJ whole genome shotgun (WGS) entry which is preliminary data.</text>
</comment>
<feature type="chain" id="PRO_5047181812" evidence="1">
    <location>
        <begin position="18"/>
        <end position="423"/>
    </location>
</feature>
<dbReference type="PROSITE" id="PS50853">
    <property type="entry name" value="FN3"/>
    <property type="match status" value="1"/>
</dbReference>
<dbReference type="EMBL" id="JBBUKT010000019">
    <property type="protein sequence ID" value="MEK7954414.1"/>
    <property type="molecule type" value="Genomic_DNA"/>
</dbReference>
<evidence type="ECO:0000256" key="1">
    <source>
        <dbReference type="SAM" id="SignalP"/>
    </source>
</evidence>
<dbReference type="Gene3D" id="2.60.120.260">
    <property type="entry name" value="Galactose-binding domain-like"/>
    <property type="match status" value="1"/>
</dbReference>
<dbReference type="InterPro" id="IPR003961">
    <property type="entry name" value="FN3_dom"/>
</dbReference>
<dbReference type="Gene3D" id="2.60.40.10">
    <property type="entry name" value="Immunoglobulins"/>
    <property type="match status" value="2"/>
</dbReference>
<proteinExistence type="predicted"/>
<gene>
    <name evidence="4" type="ORF">WKV53_28105</name>
</gene>
<feature type="domain" description="Fibronectin type-III" evidence="3">
    <location>
        <begin position="9"/>
        <end position="102"/>
    </location>
</feature>
<feature type="domain" description="Ig-like" evidence="2">
    <location>
        <begin position="246"/>
        <end position="341"/>
    </location>
</feature>
<dbReference type="PROSITE" id="PS50835">
    <property type="entry name" value="IG_LIKE"/>
    <property type="match status" value="1"/>
</dbReference>
<keyword evidence="5" id="KW-1185">Reference proteome</keyword>
<evidence type="ECO:0000313" key="5">
    <source>
        <dbReference type="Proteomes" id="UP001371305"/>
    </source>
</evidence>
<name>A0ABU9B2Z6_9BACT</name>
<dbReference type="SUPFAM" id="SSF48726">
    <property type="entry name" value="Immunoglobulin"/>
    <property type="match status" value="1"/>
</dbReference>
<feature type="signal peptide" evidence="1">
    <location>
        <begin position="1"/>
        <end position="17"/>
    </location>
</feature>
<reference evidence="4 5" key="1">
    <citation type="submission" date="2024-04" db="EMBL/GenBank/DDBJ databases">
        <title>Luteolibacter sp. isolated from soil.</title>
        <authorList>
            <person name="An J."/>
        </authorList>
    </citation>
    <scope>NUCLEOTIDE SEQUENCE [LARGE SCALE GENOMIC DNA]</scope>
    <source>
        <strain evidence="4 5">Y139</strain>
    </source>
</reference>